<comment type="subcellular location">
    <subcellularLocation>
        <location evidence="2">Cytoplasm</location>
    </subcellularLocation>
    <subcellularLocation>
        <location evidence="1">Nucleus</location>
    </subcellularLocation>
</comment>
<dbReference type="GO" id="GO:0002376">
    <property type="term" value="P:immune system process"/>
    <property type="evidence" value="ECO:0007669"/>
    <property type="project" value="TreeGrafter"/>
</dbReference>
<organism evidence="11 12">
    <name type="scientific">Larimichthys crocea</name>
    <name type="common">Large yellow croaker</name>
    <name type="synonym">Pseudosciaena crocea</name>
    <dbReference type="NCBI Taxonomy" id="215358"/>
    <lineage>
        <taxon>Eukaryota</taxon>
        <taxon>Metazoa</taxon>
        <taxon>Chordata</taxon>
        <taxon>Craniata</taxon>
        <taxon>Vertebrata</taxon>
        <taxon>Euteleostomi</taxon>
        <taxon>Actinopterygii</taxon>
        <taxon>Neopterygii</taxon>
        <taxon>Teleostei</taxon>
        <taxon>Neoteleostei</taxon>
        <taxon>Acanthomorphata</taxon>
        <taxon>Eupercaria</taxon>
        <taxon>Sciaenidae</taxon>
        <taxon>Larimichthys</taxon>
    </lineage>
</organism>
<dbReference type="GO" id="GO:0000981">
    <property type="term" value="F:DNA-binding transcription factor activity, RNA polymerase II-specific"/>
    <property type="evidence" value="ECO:0007669"/>
    <property type="project" value="TreeGrafter"/>
</dbReference>
<dbReference type="InterPro" id="IPR008984">
    <property type="entry name" value="SMAD_FHA_dom_sf"/>
</dbReference>
<dbReference type="Gene3D" id="2.60.200.10">
    <property type="match status" value="1"/>
</dbReference>
<dbReference type="PROSITE" id="PS51507">
    <property type="entry name" value="IRF_2"/>
    <property type="match status" value="1"/>
</dbReference>
<keyword evidence="5" id="KW-0805">Transcription regulation</keyword>
<evidence type="ECO:0000256" key="5">
    <source>
        <dbReference type="ARBA" id="ARBA00023015"/>
    </source>
</evidence>
<proteinExistence type="predicted"/>
<dbReference type="AlphaFoldDB" id="A0A6G0J4X6"/>
<dbReference type="PROSITE" id="PS00601">
    <property type="entry name" value="IRF_1"/>
    <property type="match status" value="1"/>
</dbReference>
<evidence type="ECO:0000256" key="6">
    <source>
        <dbReference type="ARBA" id="ARBA00023125"/>
    </source>
</evidence>
<dbReference type="InterPro" id="IPR036390">
    <property type="entry name" value="WH_DNA-bd_sf"/>
</dbReference>
<evidence type="ECO:0000313" key="12">
    <source>
        <dbReference type="Proteomes" id="UP000424527"/>
    </source>
</evidence>
<keyword evidence="3" id="KW-0963">Cytoplasm</keyword>
<dbReference type="GO" id="GO:0005737">
    <property type="term" value="C:cytoplasm"/>
    <property type="evidence" value="ECO:0007669"/>
    <property type="project" value="UniProtKB-SubCell"/>
</dbReference>
<dbReference type="CDD" id="cd00103">
    <property type="entry name" value="IRF"/>
    <property type="match status" value="1"/>
</dbReference>
<dbReference type="InterPro" id="IPR001346">
    <property type="entry name" value="Interferon_reg_fact_DNA-bd_dom"/>
</dbReference>
<evidence type="ECO:0000256" key="4">
    <source>
        <dbReference type="ARBA" id="ARBA00022843"/>
    </source>
</evidence>
<dbReference type="Pfam" id="PF10401">
    <property type="entry name" value="IRF-3"/>
    <property type="match status" value="1"/>
</dbReference>
<dbReference type="SMART" id="SM01243">
    <property type="entry name" value="IRF-3"/>
    <property type="match status" value="1"/>
</dbReference>
<dbReference type="FunFam" id="1.10.10.10:FF:000093">
    <property type="entry name" value="Putative interferon regulatory factor 6"/>
    <property type="match status" value="1"/>
</dbReference>
<keyword evidence="4" id="KW-0832">Ubl conjugation</keyword>
<dbReference type="GO" id="GO:0005634">
    <property type="term" value="C:nucleus"/>
    <property type="evidence" value="ECO:0007669"/>
    <property type="project" value="UniProtKB-SubCell"/>
</dbReference>
<dbReference type="PANTHER" id="PTHR11949">
    <property type="entry name" value="INTERFERON REGULATORY FACTOR"/>
    <property type="match status" value="1"/>
</dbReference>
<keyword evidence="7" id="KW-0804">Transcription</keyword>
<dbReference type="InterPro" id="IPR036388">
    <property type="entry name" value="WH-like_DNA-bd_sf"/>
</dbReference>
<dbReference type="InterPro" id="IPR019471">
    <property type="entry name" value="Interferon_reg_factor-3"/>
</dbReference>
<evidence type="ECO:0000256" key="2">
    <source>
        <dbReference type="ARBA" id="ARBA00004496"/>
    </source>
</evidence>
<evidence type="ECO:0000256" key="8">
    <source>
        <dbReference type="ARBA" id="ARBA00023242"/>
    </source>
</evidence>
<evidence type="ECO:0000256" key="1">
    <source>
        <dbReference type="ARBA" id="ARBA00004123"/>
    </source>
</evidence>
<dbReference type="PANTHER" id="PTHR11949:SF9">
    <property type="entry name" value="INTERFERON REGULATORY FACTOR 6"/>
    <property type="match status" value="1"/>
</dbReference>
<keyword evidence="12" id="KW-1185">Reference proteome</keyword>
<evidence type="ECO:0000256" key="3">
    <source>
        <dbReference type="ARBA" id="ARBA00022490"/>
    </source>
</evidence>
<feature type="compositionally biased region" description="Low complexity" evidence="9">
    <location>
        <begin position="187"/>
        <end position="201"/>
    </location>
</feature>
<dbReference type="GO" id="GO:0045944">
    <property type="term" value="P:positive regulation of transcription by RNA polymerase II"/>
    <property type="evidence" value="ECO:0007669"/>
    <property type="project" value="UniProtKB-ARBA"/>
</dbReference>
<accession>A0A6G0J4X6</accession>
<evidence type="ECO:0000259" key="10">
    <source>
        <dbReference type="PROSITE" id="PS51507"/>
    </source>
</evidence>
<protein>
    <submittedName>
        <fullName evidence="11">Interferon regulatory factor 6</fullName>
    </submittedName>
</protein>
<reference evidence="11 12" key="1">
    <citation type="submission" date="2019-07" db="EMBL/GenBank/DDBJ databases">
        <title>Chromosome genome assembly for large yellow croaker.</title>
        <authorList>
            <person name="Xiao S."/>
        </authorList>
    </citation>
    <scope>NUCLEOTIDE SEQUENCE [LARGE SCALE GENOMIC DNA]</scope>
    <source>
        <strain evidence="11">JMULYC20181020</strain>
        <tissue evidence="11">Muscle</tissue>
    </source>
</reference>
<dbReference type="Gene3D" id="1.10.10.10">
    <property type="entry name" value="Winged helix-like DNA-binding domain superfamily/Winged helix DNA-binding domain"/>
    <property type="match status" value="1"/>
</dbReference>
<evidence type="ECO:0000256" key="9">
    <source>
        <dbReference type="SAM" id="MobiDB-lite"/>
    </source>
</evidence>
<keyword evidence="6" id="KW-0238">DNA-binding</keyword>
<dbReference type="InterPro" id="IPR017855">
    <property type="entry name" value="SMAD-like_dom_sf"/>
</dbReference>
<dbReference type="SUPFAM" id="SSF49879">
    <property type="entry name" value="SMAD/FHA domain"/>
    <property type="match status" value="1"/>
</dbReference>
<dbReference type="Proteomes" id="UP000424527">
    <property type="component" value="Unassembled WGS sequence"/>
</dbReference>
<evidence type="ECO:0000256" key="7">
    <source>
        <dbReference type="ARBA" id="ARBA00023163"/>
    </source>
</evidence>
<dbReference type="EMBL" id="REGW02000003">
    <property type="protein sequence ID" value="KAE8298593.1"/>
    <property type="molecule type" value="Genomic_DNA"/>
</dbReference>
<dbReference type="SMART" id="SM00348">
    <property type="entry name" value="IRF"/>
    <property type="match status" value="1"/>
</dbReference>
<gene>
    <name evidence="11" type="ORF">D5F01_LYC03096</name>
</gene>
<dbReference type="FunFam" id="2.60.200.10:FF:000003">
    <property type="entry name" value="Interferon regulatory factor 5"/>
    <property type="match status" value="1"/>
</dbReference>
<feature type="region of interest" description="Disordered" evidence="9">
    <location>
        <begin position="160"/>
        <end position="179"/>
    </location>
</feature>
<feature type="domain" description="IRF tryptophan pentad repeat" evidence="10">
    <location>
        <begin position="26"/>
        <end position="134"/>
    </location>
</feature>
<dbReference type="GO" id="GO:0000978">
    <property type="term" value="F:RNA polymerase II cis-regulatory region sequence-specific DNA binding"/>
    <property type="evidence" value="ECO:0007669"/>
    <property type="project" value="TreeGrafter"/>
</dbReference>
<name>A0A6G0J4X6_LARCR</name>
<feature type="region of interest" description="Disordered" evidence="9">
    <location>
        <begin position="187"/>
        <end position="211"/>
    </location>
</feature>
<keyword evidence="8" id="KW-0539">Nucleus</keyword>
<dbReference type="PRINTS" id="PR00267">
    <property type="entry name" value="INTFRNREGFCT"/>
</dbReference>
<dbReference type="SUPFAM" id="SSF46785">
    <property type="entry name" value="Winged helix' DNA-binding domain"/>
    <property type="match status" value="1"/>
</dbReference>
<sequence length="510" mass="57461">MWSAGRRGKRSPNFLVLHRMSVTPRRVRLKPWLVAQVDSGRYPGLVWIDREAMRFRIPWKHATRHTPQHEDEDTIFKAWAVETGKFQEGVDEPDPAKWKAQLRCALNKSREFNLVYDGTKEVPMNPLKIYDVCEIPQPPSNQGSSDAGSLTPQYEEIGEEDIPDTPESLPPYPSNGASPSPLILWSPMGSESSMPGSCPPSNEVWPKEEPGKIWPKEEPVDVEMHPTPLNDMPPAPLPDPSMHPPSLPDALFASPETWISSLPMTDLEVQFQYRGKEMCPTATVSNPQGCRLFYGDLGPMVNQEELFGPVNLEQLRFPTTEHIANDKQRVFTSRLLDVMDRGLILEVSGHDIYAVRLCQCKVYWSGPCAPNPTSPNLIERQRKVKLFCLESFLSGVIAHQRGQTPIPPQFEINLCFGEEWPDGRPRERKLIMVQVIPVVARMITEMFSGDNTRSFDSGSVRLQISIPDIKDNIVTHLKQLYCLLQTHQGQDGWALPPGPGLNIVQALQGQ</sequence>
<comment type="caution">
    <text evidence="11">The sequence shown here is derived from an EMBL/GenBank/DDBJ whole genome shotgun (WGS) entry which is preliminary data.</text>
</comment>
<evidence type="ECO:0000313" key="11">
    <source>
        <dbReference type="EMBL" id="KAE8298593.1"/>
    </source>
</evidence>
<dbReference type="InterPro" id="IPR019817">
    <property type="entry name" value="Interferon_reg_fac_CS"/>
</dbReference>
<dbReference type="Pfam" id="PF00605">
    <property type="entry name" value="IRF"/>
    <property type="match status" value="1"/>
</dbReference>